<dbReference type="PANTHER" id="PTHR42978">
    <property type="entry name" value="QUORUM-QUENCHING LACTONASE YTNP-RELATED-RELATED"/>
    <property type="match status" value="1"/>
</dbReference>
<feature type="domain" description="Metallo-beta-lactamase" evidence="6">
    <location>
        <begin position="20"/>
        <end position="234"/>
    </location>
</feature>
<dbReference type="SUPFAM" id="SSF56281">
    <property type="entry name" value="Metallo-hydrolase/oxidoreductase"/>
    <property type="match status" value="1"/>
</dbReference>
<evidence type="ECO:0000256" key="4">
    <source>
        <dbReference type="ARBA" id="ARBA00022833"/>
    </source>
</evidence>
<evidence type="ECO:0000256" key="3">
    <source>
        <dbReference type="ARBA" id="ARBA00022801"/>
    </source>
</evidence>
<keyword evidence="8" id="KW-1185">Reference proteome</keyword>
<keyword evidence="3" id="KW-0378">Hydrolase</keyword>
<evidence type="ECO:0000256" key="1">
    <source>
        <dbReference type="ARBA" id="ARBA00007749"/>
    </source>
</evidence>
<proteinExistence type="inferred from homology"/>
<sequence>MTRAALAFQGGSFGDKRRFASSAVLVQHPEGDLLIDAGFGADVAAHIAMLPRFVRAPYETGQTVSNQLDAVGYDRRRLLGVLPTHSHWDHVSGIDGLRGTAIWMNAHERRYAASDPDGKVYRSVSEGHRIHEYGFDDRAYLGFASSYDVYGDGSVVIAHAGGHTTGSVIVFVTLPTGKRYAFIGDLTWQIDGIRRRVERPWLMSRLADSDPRQLRQDLGRVIAVERLMQIVPAHDLDSYQGIPLLSVATAGPHRLIQASDRSLSRDRGNRVEPPPATSTTGQ</sequence>
<feature type="region of interest" description="Disordered" evidence="5">
    <location>
        <begin position="258"/>
        <end position="282"/>
    </location>
</feature>
<dbReference type="STRING" id="113562.SAMN04489716_0757"/>
<evidence type="ECO:0000259" key="6">
    <source>
        <dbReference type="SMART" id="SM00849"/>
    </source>
</evidence>
<dbReference type="SMART" id="SM00849">
    <property type="entry name" value="Lactamase_B"/>
    <property type="match status" value="1"/>
</dbReference>
<accession>A0A1H1S3F6</accession>
<evidence type="ECO:0000256" key="5">
    <source>
        <dbReference type="SAM" id="MobiDB-lite"/>
    </source>
</evidence>
<protein>
    <submittedName>
        <fullName evidence="7">Glyoxylase, beta-lactamase superfamily II</fullName>
    </submittedName>
</protein>
<dbReference type="Proteomes" id="UP000198688">
    <property type="component" value="Chromosome I"/>
</dbReference>
<evidence type="ECO:0000313" key="8">
    <source>
        <dbReference type="Proteomes" id="UP000198688"/>
    </source>
</evidence>
<organism evidence="7 8">
    <name type="scientific">Actinoplanes derwentensis</name>
    <dbReference type="NCBI Taxonomy" id="113562"/>
    <lineage>
        <taxon>Bacteria</taxon>
        <taxon>Bacillati</taxon>
        <taxon>Actinomycetota</taxon>
        <taxon>Actinomycetes</taxon>
        <taxon>Micromonosporales</taxon>
        <taxon>Micromonosporaceae</taxon>
        <taxon>Actinoplanes</taxon>
    </lineage>
</organism>
<dbReference type="EMBL" id="LT629758">
    <property type="protein sequence ID" value="SDS42555.1"/>
    <property type="molecule type" value="Genomic_DNA"/>
</dbReference>
<gene>
    <name evidence="7" type="ORF">SAMN04489716_0757</name>
</gene>
<dbReference type="InterPro" id="IPR001279">
    <property type="entry name" value="Metallo-B-lactamas"/>
</dbReference>
<dbReference type="PANTHER" id="PTHR42978:SF3">
    <property type="entry name" value="BLR3078 PROTEIN"/>
    <property type="match status" value="1"/>
</dbReference>
<dbReference type="GO" id="GO:0046872">
    <property type="term" value="F:metal ion binding"/>
    <property type="evidence" value="ECO:0007669"/>
    <property type="project" value="UniProtKB-KW"/>
</dbReference>
<keyword evidence="4" id="KW-0862">Zinc</keyword>
<name>A0A1H1S3F6_9ACTN</name>
<dbReference type="Pfam" id="PF00753">
    <property type="entry name" value="Lactamase_B"/>
    <property type="match status" value="1"/>
</dbReference>
<comment type="similarity">
    <text evidence="1">Belongs to the metallo-beta-lactamase superfamily.</text>
</comment>
<dbReference type="GO" id="GO:0016787">
    <property type="term" value="F:hydrolase activity"/>
    <property type="evidence" value="ECO:0007669"/>
    <property type="project" value="UniProtKB-KW"/>
</dbReference>
<evidence type="ECO:0000313" key="7">
    <source>
        <dbReference type="EMBL" id="SDS42555.1"/>
    </source>
</evidence>
<dbReference type="InterPro" id="IPR036866">
    <property type="entry name" value="RibonucZ/Hydroxyglut_hydro"/>
</dbReference>
<dbReference type="AlphaFoldDB" id="A0A1H1S3F6"/>
<evidence type="ECO:0000256" key="2">
    <source>
        <dbReference type="ARBA" id="ARBA00022723"/>
    </source>
</evidence>
<reference evidence="7 8" key="1">
    <citation type="submission" date="2016-10" db="EMBL/GenBank/DDBJ databases">
        <authorList>
            <person name="de Groot N.N."/>
        </authorList>
    </citation>
    <scope>NUCLEOTIDE SEQUENCE [LARGE SCALE GENOMIC DNA]</scope>
    <source>
        <strain evidence="7 8">DSM 43941</strain>
    </source>
</reference>
<keyword evidence="2" id="KW-0479">Metal-binding</keyword>
<dbReference type="InterPro" id="IPR051013">
    <property type="entry name" value="MBL_superfamily_lactonases"/>
</dbReference>
<dbReference type="Gene3D" id="3.60.15.10">
    <property type="entry name" value="Ribonuclease Z/Hydroxyacylglutathione hydrolase-like"/>
    <property type="match status" value="1"/>
</dbReference>